<accession>A0AAD5QM91</accession>
<evidence type="ECO:0000313" key="1">
    <source>
        <dbReference type="EMBL" id="KAJ1351686.1"/>
    </source>
</evidence>
<proteinExistence type="predicted"/>
<name>A0AAD5QM91_PARTN</name>
<dbReference type="Proteomes" id="UP001196413">
    <property type="component" value="Unassembled WGS sequence"/>
</dbReference>
<protein>
    <submittedName>
        <fullName evidence="1">Uncharacterized protein</fullName>
    </submittedName>
</protein>
<evidence type="ECO:0000313" key="2">
    <source>
        <dbReference type="Proteomes" id="UP001196413"/>
    </source>
</evidence>
<sequence>MTDISHIQLHQESLEETGCILGLIMIRGGLAMYKMCAAVHPDKGTNSPTPER</sequence>
<reference evidence="1" key="1">
    <citation type="submission" date="2021-06" db="EMBL/GenBank/DDBJ databases">
        <title>Parelaphostrongylus tenuis whole genome reference sequence.</title>
        <authorList>
            <person name="Garwood T.J."/>
            <person name="Larsen P.A."/>
            <person name="Fountain-Jones N.M."/>
            <person name="Garbe J.R."/>
            <person name="Macchietto M.G."/>
            <person name="Kania S.A."/>
            <person name="Gerhold R.W."/>
            <person name="Richards J.E."/>
            <person name="Wolf T.M."/>
        </authorList>
    </citation>
    <scope>NUCLEOTIDE SEQUENCE</scope>
    <source>
        <strain evidence="1">MNPRO001-30</strain>
        <tissue evidence="1">Meninges</tissue>
    </source>
</reference>
<keyword evidence="2" id="KW-1185">Reference proteome</keyword>
<dbReference type="EMBL" id="JAHQIW010001196">
    <property type="protein sequence ID" value="KAJ1351686.1"/>
    <property type="molecule type" value="Genomic_DNA"/>
</dbReference>
<organism evidence="1 2">
    <name type="scientific">Parelaphostrongylus tenuis</name>
    <name type="common">Meningeal worm</name>
    <dbReference type="NCBI Taxonomy" id="148309"/>
    <lineage>
        <taxon>Eukaryota</taxon>
        <taxon>Metazoa</taxon>
        <taxon>Ecdysozoa</taxon>
        <taxon>Nematoda</taxon>
        <taxon>Chromadorea</taxon>
        <taxon>Rhabditida</taxon>
        <taxon>Rhabditina</taxon>
        <taxon>Rhabditomorpha</taxon>
        <taxon>Strongyloidea</taxon>
        <taxon>Metastrongylidae</taxon>
        <taxon>Parelaphostrongylus</taxon>
    </lineage>
</organism>
<comment type="caution">
    <text evidence="1">The sequence shown here is derived from an EMBL/GenBank/DDBJ whole genome shotgun (WGS) entry which is preliminary data.</text>
</comment>
<gene>
    <name evidence="1" type="ORF">KIN20_007800</name>
</gene>
<dbReference type="AlphaFoldDB" id="A0AAD5QM91"/>